<evidence type="ECO:0008006" key="4">
    <source>
        <dbReference type="Google" id="ProtNLM"/>
    </source>
</evidence>
<gene>
    <name evidence="2" type="primary">LOC102927904</name>
</gene>
<sequence>MEETSEMFEQVLNSGPPESSDDQDSCDDSVSQSEMLVKDLKKLTFNPSAEKSPSLQPVRYRRRQHCRPRPKMRVVENNSEKILRAVQSAFPKRRVCMLLSVQKDPVARMKRFMWIEKTLRSRNGERDESEPFRCLCTFCLYEGWGPAENAKIVQN</sequence>
<reference evidence="2 3" key="1">
    <citation type="submission" date="2018-10" db="EMBL/GenBank/DDBJ databases">
        <title>Improved assembly of the deer mouse Peromyscus maniculatus genome.</title>
        <authorList>
            <person name="Lassance J.-M."/>
            <person name="Hoekstra H.E."/>
        </authorList>
    </citation>
    <scope>NUCLEOTIDE SEQUENCE [LARGE SCALE GENOMIC DNA]</scope>
</reference>
<keyword evidence="3" id="KW-1185">Reference proteome</keyword>
<organism evidence="2 3">
    <name type="scientific">Peromyscus maniculatus bairdii</name>
    <name type="common">Prairie deer mouse</name>
    <dbReference type="NCBI Taxonomy" id="230844"/>
    <lineage>
        <taxon>Eukaryota</taxon>
        <taxon>Metazoa</taxon>
        <taxon>Chordata</taxon>
        <taxon>Craniata</taxon>
        <taxon>Vertebrata</taxon>
        <taxon>Euteleostomi</taxon>
        <taxon>Mammalia</taxon>
        <taxon>Eutheria</taxon>
        <taxon>Euarchontoglires</taxon>
        <taxon>Glires</taxon>
        <taxon>Rodentia</taxon>
        <taxon>Myomorpha</taxon>
        <taxon>Muroidea</taxon>
        <taxon>Cricetidae</taxon>
        <taxon>Neotominae</taxon>
        <taxon>Peromyscus</taxon>
    </lineage>
</organism>
<evidence type="ECO:0000256" key="1">
    <source>
        <dbReference type="SAM" id="MobiDB-lite"/>
    </source>
</evidence>
<dbReference type="Pfam" id="PF15549">
    <property type="entry name" value="PGC7_Stella"/>
    <property type="match status" value="1"/>
</dbReference>
<reference evidence="2" key="3">
    <citation type="submission" date="2025-09" db="UniProtKB">
        <authorList>
            <consortium name="Ensembl"/>
        </authorList>
    </citation>
    <scope>IDENTIFICATION</scope>
</reference>
<proteinExistence type="predicted"/>
<dbReference type="GeneTree" id="ENSGT00800000124303"/>
<dbReference type="InterPro" id="IPR029096">
    <property type="entry name" value="Dppa3"/>
</dbReference>
<dbReference type="GO" id="GO:0044726">
    <property type="term" value="P:epigenetic programing of female pronucleus"/>
    <property type="evidence" value="ECO:0007669"/>
    <property type="project" value="TreeGrafter"/>
</dbReference>
<dbReference type="Ensembl" id="ENSPEMT00000033412.1">
    <property type="protein sequence ID" value="ENSPEMP00000034662.1"/>
    <property type="gene ID" value="ENSPEMG00000028674.1"/>
</dbReference>
<dbReference type="GO" id="GO:0005634">
    <property type="term" value="C:nucleus"/>
    <property type="evidence" value="ECO:0007669"/>
    <property type="project" value="TreeGrafter"/>
</dbReference>
<dbReference type="AlphaFoldDB" id="A0A8C8UL96"/>
<dbReference type="PANTHER" id="PTHR31577">
    <property type="entry name" value="DEVELOPMENTAL PLURIPOTENCY-ASSOCIATED PROTEIN 3-RELATED"/>
    <property type="match status" value="1"/>
</dbReference>
<dbReference type="Proteomes" id="UP000694547">
    <property type="component" value="Chromosome 2"/>
</dbReference>
<evidence type="ECO:0000313" key="3">
    <source>
        <dbReference type="Proteomes" id="UP000694547"/>
    </source>
</evidence>
<feature type="compositionally biased region" description="Polar residues" evidence="1">
    <location>
        <begin position="45"/>
        <end position="55"/>
    </location>
</feature>
<accession>A0A8C8UL96</accession>
<dbReference type="OrthoDB" id="9529981at2759"/>
<feature type="region of interest" description="Disordered" evidence="1">
    <location>
        <begin position="1"/>
        <end position="62"/>
    </location>
</feature>
<reference evidence="2" key="2">
    <citation type="submission" date="2025-08" db="UniProtKB">
        <authorList>
            <consortium name="Ensembl"/>
        </authorList>
    </citation>
    <scope>IDENTIFICATION</scope>
</reference>
<dbReference type="PANTHER" id="PTHR31577:SF2">
    <property type="entry name" value="DEVELOPMENTAL PLURIPOTENCY-ASSOCIATED PROTEIN 3"/>
    <property type="match status" value="1"/>
</dbReference>
<name>A0A8C8UL96_PERMB</name>
<protein>
    <recommendedName>
        <fullName evidence="4">Developmental pluripotency-associated protein 3</fullName>
    </recommendedName>
</protein>
<dbReference type="RefSeq" id="XP_042127295.1">
    <property type="nucleotide sequence ID" value="XM_042271361.1"/>
</dbReference>
<evidence type="ECO:0000313" key="2">
    <source>
        <dbReference type="Ensembl" id="ENSPEMP00000034662.1"/>
    </source>
</evidence>